<dbReference type="SUPFAM" id="SSF89562">
    <property type="entry name" value="RraA-like"/>
    <property type="match status" value="1"/>
</dbReference>
<comment type="caution">
    <text evidence="1">The sequence shown here is derived from an EMBL/GenBank/DDBJ whole genome shotgun (WGS) entry which is preliminary data.</text>
</comment>
<accession>A0A420EJQ8</accession>
<dbReference type="Gene3D" id="3.50.30.40">
    <property type="entry name" value="Ribonuclease E inhibitor RraA/RraA-like"/>
    <property type="match status" value="1"/>
</dbReference>
<evidence type="ECO:0000313" key="2">
    <source>
        <dbReference type="Proteomes" id="UP000286482"/>
    </source>
</evidence>
<dbReference type="Proteomes" id="UP000286482">
    <property type="component" value="Unassembled WGS sequence"/>
</dbReference>
<keyword evidence="2" id="KW-1185">Reference proteome</keyword>
<dbReference type="InterPro" id="IPR036704">
    <property type="entry name" value="RraA/RraA-like_sf"/>
</dbReference>
<evidence type="ECO:0008006" key="3">
    <source>
        <dbReference type="Google" id="ProtNLM"/>
    </source>
</evidence>
<gene>
    <name evidence="1" type="ORF">DBZ36_03025</name>
</gene>
<organism evidence="1 2">
    <name type="scientific">Alginatibacterium sediminis</name>
    <dbReference type="NCBI Taxonomy" id="2164068"/>
    <lineage>
        <taxon>Bacteria</taxon>
        <taxon>Pseudomonadati</taxon>
        <taxon>Pseudomonadota</taxon>
        <taxon>Gammaproteobacteria</taxon>
        <taxon>Alteromonadales</taxon>
        <taxon>Alteromonadaceae</taxon>
        <taxon>Alginatibacterium</taxon>
    </lineage>
</organism>
<proteinExistence type="predicted"/>
<evidence type="ECO:0000313" key="1">
    <source>
        <dbReference type="EMBL" id="RKF20929.1"/>
    </source>
</evidence>
<name>A0A420EJQ8_9ALTE</name>
<sequence length="77" mass="8418">MTVIGISCGGAKVRNGDIVVADEEGVVVIGKDVAEQVFKKTQQKCFKEKHQSLEQWQAEHYKKISAALSKLGSTDLL</sequence>
<dbReference type="EMBL" id="RAQO01000003">
    <property type="protein sequence ID" value="RKF20929.1"/>
    <property type="molecule type" value="Genomic_DNA"/>
</dbReference>
<reference evidence="1 2" key="1">
    <citation type="submission" date="2018-09" db="EMBL/GenBank/DDBJ databases">
        <authorList>
            <person name="Wang Z."/>
        </authorList>
    </citation>
    <scope>NUCLEOTIDE SEQUENCE [LARGE SCALE GENOMIC DNA]</scope>
    <source>
        <strain evidence="1 2">ALS 81</strain>
    </source>
</reference>
<protein>
    <recommendedName>
        <fullName evidence="3">RraA family protein</fullName>
    </recommendedName>
</protein>
<dbReference type="AlphaFoldDB" id="A0A420EJQ8"/>